<dbReference type="InterPro" id="IPR047580">
    <property type="entry name" value="POLG_palm_dom"/>
</dbReference>
<dbReference type="GO" id="GO:0003887">
    <property type="term" value="F:DNA-directed DNA polymerase activity"/>
    <property type="evidence" value="ECO:0007669"/>
    <property type="project" value="UniProtKB-KW"/>
</dbReference>
<comment type="function">
    <text evidence="14">Involved in the replication of mitochondrial DNA.</text>
</comment>
<comment type="similarity">
    <text evidence="3">Belongs to the DNA polymerase type-A family.</text>
</comment>
<feature type="compositionally biased region" description="Basic and acidic residues" evidence="16">
    <location>
        <begin position="1123"/>
        <end position="1132"/>
    </location>
</feature>
<feature type="region of interest" description="Disordered" evidence="16">
    <location>
        <begin position="1120"/>
        <end position="1148"/>
    </location>
</feature>
<reference evidence="18 19" key="1">
    <citation type="journal article" date="2012" name="Eukaryot. Cell">
        <title>Draft genome sequence of Wickerhamomyces ciferrii NRRL Y-1031 F-60-10.</title>
        <authorList>
            <person name="Schneider J."/>
            <person name="Andrea H."/>
            <person name="Blom J."/>
            <person name="Jaenicke S."/>
            <person name="Ruckert C."/>
            <person name="Schorsch C."/>
            <person name="Szczepanowski R."/>
            <person name="Farwick M."/>
            <person name="Goesmann A."/>
            <person name="Puhler A."/>
            <person name="Schaffer S."/>
            <person name="Tauch A."/>
            <person name="Kohler T."/>
            <person name="Brinkrolf K."/>
        </authorList>
    </citation>
    <scope>NUCLEOTIDE SEQUENCE [LARGE SCALE GENOMIC DNA]</scope>
    <source>
        <strain evidence="19">ATCC 14091 / BCRC 22168 / CBS 111 / JCM 3599 / NBRC 0793 / NRRL Y-1031 F-60-10</strain>
    </source>
</reference>
<keyword evidence="8" id="KW-0460">Magnesium</keyword>
<comment type="subcellular location">
    <subcellularLocation>
        <location evidence="2">Mitochondrion</location>
    </subcellularLocation>
</comment>
<organism evidence="18 19">
    <name type="scientific">Wickerhamomyces ciferrii (strain ATCC 14091 / BCRC 22168 / CBS 111 / JCM 3599 / NBRC 0793 / NRRL Y-1031 F-60-10)</name>
    <name type="common">Yeast</name>
    <name type="synonym">Pichia ciferrii</name>
    <dbReference type="NCBI Taxonomy" id="1206466"/>
    <lineage>
        <taxon>Eukaryota</taxon>
        <taxon>Fungi</taxon>
        <taxon>Dikarya</taxon>
        <taxon>Ascomycota</taxon>
        <taxon>Saccharomycotina</taxon>
        <taxon>Saccharomycetes</taxon>
        <taxon>Phaffomycetales</taxon>
        <taxon>Wickerhamomycetaceae</taxon>
        <taxon>Wickerhamomyces</taxon>
    </lineage>
</organism>
<dbReference type="InterPro" id="IPR043502">
    <property type="entry name" value="DNA/RNA_pol_sf"/>
</dbReference>
<evidence type="ECO:0000313" key="19">
    <source>
        <dbReference type="Proteomes" id="UP000009328"/>
    </source>
</evidence>
<evidence type="ECO:0000256" key="10">
    <source>
        <dbReference type="ARBA" id="ARBA00023125"/>
    </source>
</evidence>
<dbReference type="Proteomes" id="UP000009328">
    <property type="component" value="Unassembled WGS sequence"/>
</dbReference>
<keyword evidence="11" id="KW-0496">Mitochondrion</keyword>
<dbReference type="Pfam" id="PF18136">
    <property type="entry name" value="DNApol_Exo"/>
    <property type="match status" value="1"/>
</dbReference>
<proteinExistence type="inferred from homology"/>
<dbReference type="AlphaFoldDB" id="K0KV39"/>
<dbReference type="EMBL" id="CAIF01000187">
    <property type="protein sequence ID" value="CCH45279.1"/>
    <property type="molecule type" value="Genomic_DNA"/>
</dbReference>
<evidence type="ECO:0000256" key="5">
    <source>
        <dbReference type="ARBA" id="ARBA00022679"/>
    </source>
</evidence>
<dbReference type="InterPro" id="IPR041336">
    <property type="entry name" value="DNApol_Exo"/>
</dbReference>
<evidence type="ECO:0000256" key="12">
    <source>
        <dbReference type="ARBA" id="ARBA00031966"/>
    </source>
</evidence>
<evidence type="ECO:0000256" key="14">
    <source>
        <dbReference type="ARBA" id="ARBA00057053"/>
    </source>
</evidence>
<dbReference type="InterPro" id="IPR001098">
    <property type="entry name" value="DNA-dir_DNA_pol_A_palm_dom"/>
</dbReference>
<keyword evidence="19" id="KW-1185">Reference proteome</keyword>
<dbReference type="SUPFAM" id="SSF56672">
    <property type="entry name" value="DNA/RNA polymerases"/>
    <property type="match status" value="1"/>
</dbReference>
<dbReference type="GO" id="GO:0006264">
    <property type="term" value="P:mitochondrial DNA replication"/>
    <property type="evidence" value="ECO:0007669"/>
    <property type="project" value="InterPro"/>
</dbReference>
<comment type="caution">
    <text evidence="18">The sequence shown here is derived from an EMBL/GenBank/DDBJ whole genome shotgun (WGS) entry which is preliminary data.</text>
</comment>
<dbReference type="CDD" id="cd08641">
    <property type="entry name" value="DNA_pol_gammaA"/>
    <property type="match status" value="1"/>
</dbReference>
<evidence type="ECO:0000256" key="8">
    <source>
        <dbReference type="ARBA" id="ARBA00022842"/>
    </source>
</evidence>
<dbReference type="PRINTS" id="PR00867">
    <property type="entry name" value="DNAPOLG"/>
</dbReference>
<accession>K0KV39</accession>
<dbReference type="InterPro" id="IPR019760">
    <property type="entry name" value="DNA-dir_DNA_pol_A_CS"/>
</dbReference>
<evidence type="ECO:0000256" key="16">
    <source>
        <dbReference type="SAM" id="MobiDB-lite"/>
    </source>
</evidence>
<dbReference type="PANTHER" id="PTHR10267:SF0">
    <property type="entry name" value="DNA POLYMERASE SUBUNIT GAMMA-1"/>
    <property type="match status" value="1"/>
</dbReference>
<dbReference type="STRING" id="1206466.K0KV39"/>
<dbReference type="HOGENOM" id="CLU_001524_2_1_1"/>
<dbReference type="PANTHER" id="PTHR10267">
    <property type="entry name" value="DNA POLYMERASE SUBUNIT GAMMA-1"/>
    <property type="match status" value="1"/>
</dbReference>
<evidence type="ECO:0000256" key="7">
    <source>
        <dbReference type="ARBA" id="ARBA00022705"/>
    </source>
</evidence>
<sequence>MIRRRIIPRIKVIKPQFQTHNAINNAINHQIRLKATTSENKPEEEPRINPVGIQHLSKGIYNQLFPEKSINSRPSDSDKKLIELSQDYLKHHSLLGKKTAISKPIDFDLPELQGNNLDEHFKRIALYSSQDYLENAKHFAQIGSTPKPPTNWVFKSGWTKYPTDGTKPHSVDFPDEKALIFDVETLYKVSNFAIMATAVSENAWYGWISPVLTGESQEFDHLIPFDTLNKPRLLIGHNVGYDRARIKEEYNLKETKAFFLDTMSLHIAASGMCSRQRPTWMYHNKQRNESGEFAEDIRKFEIADPWVDESAPNSLAAVAKFYCDMTLDKDVRDSFAGDDITLIRENFQNLMNYCANDVATTYKIYTQVLPEFLKVCPHPVSFAALRFMGAGILTTNKDWEKYLKAAETLYQEAKAKVHQHLVSLVNKALKLKDKPKVIEKDPWLSQLDWTIYEQKFRKDGQPYKNQKLAGYPEWYRDMYIPSTGKLNLSTRSRITPILFKLTWEGFPVVWSDVYGWCFRADVDKYDEMIAKTYLFIKNFTVKKRTEEEEEEMKFNNNVNDIDIFGSLNINEKRESPKKDKPAPTDQYAYFKIPNNAGPEARTALLLAKSFASSFEKGILSSESAFAKEALDINASCSYWISSRERIMNQFVYHKTKGYSIILPQLLTMGTITRRAVEKTWLTASNAKKTRIGSELKSKIKAPKGYCIVGADVDSEELWIASLVGDSMFKLHGGTAIGWMTLEGTKNEGTDLHSKTASILGISRNEAKIFNYGRIYGAGLKFATRLLKQFNPKLTDKECEVRAKNLYNSTKGQSLKIYKNDDKGTRIWVGGTESILFNQLESIAEQDNPKTPVLGAGITKALMKKNLKKNSFLPSRVNWAIQSSGVDYLHLLCVSMNYLINKYKINARLSLSVHDEIRYLVKEKDKYRAAMALQISNLWTRGIFCERLGISDVPQSCAFFSAVDIDHVLRKEVDMDCITPSNKIPIPPGESLDINQLLDKPESELGEAKDLKLEKIELVKNVDMLKHKKKMKTWNDIDDFSLENPVWKETYLRLQIAQSEEEFKKIWSGYRRYLREVKQGSRNEYDFMEPSFKAPINPKPKQKKISKQKISANAIDAFFQNSNEAEKKKKPTNDRYTSPNASVSKPSKTYDYDYDYFDFGSPPTDIKTKPNNIRPKPKPSIDPYYYNYDFPDYGQYN</sequence>
<keyword evidence="9" id="KW-0239">DNA-directed DNA polymerase</keyword>
<dbReference type="FunCoup" id="K0KV39">
    <property type="interactions" value="796"/>
</dbReference>
<evidence type="ECO:0000256" key="9">
    <source>
        <dbReference type="ARBA" id="ARBA00022932"/>
    </source>
</evidence>
<evidence type="ECO:0000259" key="17">
    <source>
        <dbReference type="SMART" id="SM00482"/>
    </source>
</evidence>
<evidence type="ECO:0000256" key="15">
    <source>
        <dbReference type="ARBA" id="ARBA00069489"/>
    </source>
</evidence>
<keyword evidence="7" id="KW-0235">DNA replication</keyword>
<comment type="catalytic activity">
    <reaction evidence="13">
        <text>DNA(n) + a 2'-deoxyribonucleoside 5'-triphosphate = DNA(n+1) + diphosphate</text>
        <dbReference type="Rhea" id="RHEA:22508"/>
        <dbReference type="Rhea" id="RHEA-COMP:17339"/>
        <dbReference type="Rhea" id="RHEA-COMP:17340"/>
        <dbReference type="ChEBI" id="CHEBI:33019"/>
        <dbReference type="ChEBI" id="CHEBI:61560"/>
        <dbReference type="ChEBI" id="CHEBI:173112"/>
        <dbReference type="EC" id="2.7.7.7"/>
    </reaction>
</comment>
<protein>
    <recommendedName>
        <fullName evidence="15">DNA polymerase gamma</fullName>
        <ecNumber evidence="4">2.7.7.7</ecNumber>
    </recommendedName>
    <alternativeName>
        <fullName evidence="12">Mitochondrial DNA polymerase catalytic subunit</fullName>
    </alternativeName>
</protein>
<dbReference type="SUPFAM" id="SSF53098">
    <property type="entry name" value="Ribonuclease H-like"/>
    <property type="match status" value="1"/>
</dbReference>
<keyword evidence="6 18" id="KW-0548">Nucleotidyltransferase</keyword>
<dbReference type="PROSITE" id="PS00447">
    <property type="entry name" value="DNA_POLYMERASE_A"/>
    <property type="match status" value="1"/>
</dbReference>
<gene>
    <name evidence="18" type="primary">MIP1</name>
    <name evidence="18" type="ORF">BN7_4861</name>
</gene>
<evidence type="ECO:0000256" key="13">
    <source>
        <dbReference type="ARBA" id="ARBA00049244"/>
    </source>
</evidence>
<comment type="cofactor">
    <cofactor evidence="1">
        <name>Mg(2+)</name>
        <dbReference type="ChEBI" id="CHEBI:18420"/>
    </cofactor>
</comment>
<feature type="region of interest" description="Disordered" evidence="16">
    <location>
        <begin position="1160"/>
        <end position="1179"/>
    </location>
</feature>
<feature type="compositionally biased region" description="Polar residues" evidence="16">
    <location>
        <begin position="1133"/>
        <end position="1146"/>
    </location>
</feature>
<keyword evidence="10" id="KW-0238">DNA-binding</keyword>
<evidence type="ECO:0000256" key="11">
    <source>
        <dbReference type="ARBA" id="ARBA00023128"/>
    </source>
</evidence>
<dbReference type="InParanoid" id="K0KV39"/>
<evidence type="ECO:0000256" key="1">
    <source>
        <dbReference type="ARBA" id="ARBA00001946"/>
    </source>
</evidence>
<feature type="domain" description="DNA-directed DNA polymerase family A palm" evidence="17">
    <location>
        <begin position="692"/>
        <end position="924"/>
    </location>
</feature>
<dbReference type="Gene3D" id="3.30.420.390">
    <property type="match status" value="1"/>
</dbReference>
<dbReference type="EC" id="2.7.7.7" evidence="4"/>
<keyword evidence="5 18" id="KW-0808">Transferase</keyword>
<dbReference type="Pfam" id="PF00476">
    <property type="entry name" value="DNA_pol_A"/>
    <property type="match status" value="1"/>
</dbReference>
<dbReference type="FunFam" id="1.10.150.20:FF:000035">
    <property type="entry name" value="DNA polymerase gamma, mitochondrial"/>
    <property type="match status" value="1"/>
</dbReference>
<dbReference type="eggNOG" id="KOG3657">
    <property type="taxonomic scope" value="Eukaryota"/>
</dbReference>
<name>K0KV39_WICCF</name>
<dbReference type="InterPro" id="IPR012337">
    <property type="entry name" value="RNaseH-like_sf"/>
</dbReference>
<dbReference type="Gene3D" id="3.30.70.370">
    <property type="match status" value="1"/>
</dbReference>
<dbReference type="GO" id="GO:0005760">
    <property type="term" value="C:gamma DNA polymerase complex"/>
    <property type="evidence" value="ECO:0007669"/>
    <property type="project" value="InterPro"/>
</dbReference>
<dbReference type="Gene3D" id="1.10.150.20">
    <property type="entry name" value="5' to 3' exonuclease, C-terminal subdomain"/>
    <property type="match status" value="1"/>
</dbReference>
<evidence type="ECO:0000256" key="6">
    <source>
        <dbReference type="ARBA" id="ARBA00022695"/>
    </source>
</evidence>
<dbReference type="SMART" id="SM00482">
    <property type="entry name" value="POLAc"/>
    <property type="match status" value="1"/>
</dbReference>
<dbReference type="GO" id="GO:0003677">
    <property type="term" value="F:DNA binding"/>
    <property type="evidence" value="ECO:0007669"/>
    <property type="project" value="UniProtKB-KW"/>
</dbReference>
<evidence type="ECO:0000256" key="2">
    <source>
        <dbReference type="ARBA" id="ARBA00004173"/>
    </source>
</evidence>
<evidence type="ECO:0000313" key="18">
    <source>
        <dbReference type="EMBL" id="CCH45279.1"/>
    </source>
</evidence>
<evidence type="ECO:0000256" key="3">
    <source>
        <dbReference type="ARBA" id="ARBA00007705"/>
    </source>
</evidence>
<dbReference type="GO" id="GO:0008408">
    <property type="term" value="F:3'-5' exonuclease activity"/>
    <property type="evidence" value="ECO:0007669"/>
    <property type="project" value="TreeGrafter"/>
</dbReference>
<dbReference type="InterPro" id="IPR002297">
    <property type="entry name" value="DNA-dir_DNA_pol_A_mt"/>
</dbReference>
<evidence type="ECO:0000256" key="4">
    <source>
        <dbReference type="ARBA" id="ARBA00012417"/>
    </source>
</evidence>